<dbReference type="PROSITE" id="PS50003">
    <property type="entry name" value="PH_DOMAIN"/>
    <property type="match status" value="1"/>
</dbReference>
<keyword evidence="1" id="KW-0175">Coiled coil</keyword>
<dbReference type="InterPro" id="IPR001849">
    <property type="entry name" value="PH_domain"/>
</dbReference>
<dbReference type="PROSITE" id="PS50190">
    <property type="entry name" value="SEC7"/>
    <property type="match status" value="1"/>
</dbReference>
<sequence>MASVTASSIYNEDLMRRAREQAHAMKELSGYTRYDVMRELGGKSDFSDCLRRCYMSLMDFRDLDLVSAMRVLLQRIVLTGEAAEVDRVLYAFTERYHEQNEPDCTADAMHVLASATVLLNSDLHSRNRNGKPMTFRAFTQNLSGMMDGADFPMDTLRKVYDSIRNDELIHQTDDVQQAGGEYRLLTPARHCHNPLRASELDPAARSITAAPKRPDMFLRIFYSDEPIGPAKLTDFVVRKDLTTIGGTRCRRGQRGWHQLYAALHGHRLVFHEPKYQRALGTEINQTRPSARTHASSLPLDVTRACAALDYEKRDFVMRLRVGSGQSLLMQLPSVDALKAWIKAINRVAAFESAPPLPAPVTAARHGFRTPIMPESKTTETPIEMRARYRSNIARTRKQLQTHREREQEFKAEGRTTLEYWRDKLDFLEYDLQRQETYLRLLEDELGAAGQLASEAEAPDETVTFQFRHVSEARSSAKSQARSTLRLHSSDDSDRLSWV</sequence>
<evidence type="ECO:0000313" key="6">
    <source>
        <dbReference type="Proteomes" id="UP000001357"/>
    </source>
</evidence>
<dbReference type="GO" id="GO:0032012">
    <property type="term" value="P:regulation of ARF protein signal transduction"/>
    <property type="evidence" value="ECO:0007669"/>
    <property type="project" value="InterPro"/>
</dbReference>
<evidence type="ECO:0000259" key="4">
    <source>
        <dbReference type="PROSITE" id="PS50190"/>
    </source>
</evidence>
<dbReference type="InterPro" id="IPR000904">
    <property type="entry name" value="Sec7_dom"/>
</dbReference>
<dbReference type="InterPro" id="IPR041681">
    <property type="entry name" value="PH_9"/>
</dbReference>
<dbReference type="OMA" id="LEWTINE"/>
<feature type="compositionally biased region" description="Basic and acidic residues" evidence="2">
    <location>
        <begin position="487"/>
        <end position="498"/>
    </location>
</feature>
<dbReference type="Gene3D" id="2.30.29.30">
    <property type="entry name" value="Pleckstrin-homology domain (PH domain)/Phosphotyrosine-binding domain (PTB)"/>
    <property type="match status" value="1"/>
</dbReference>
<organism evidence="5 6">
    <name type="scientific">Monosiga brevicollis</name>
    <name type="common">Choanoflagellate</name>
    <dbReference type="NCBI Taxonomy" id="81824"/>
    <lineage>
        <taxon>Eukaryota</taxon>
        <taxon>Choanoflagellata</taxon>
        <taxon>Craspedida</taxon>
        <taxon>Salpingoecidae</taxon>
        <taxon>Monosiga</taxon>
    </lineage>
</organism>
<accession>A9UYT9</accession>
<evidence type="ECO:0000313" key="5">
    <source>
        <dbReference type="EMBL" id="EDQ89664.1"/>
    </source>
</evidence>
<evidence type="ECO:0008006" key="7">
    <source>
        <dbReference type="Google" id="ProtNLM"/>
    </source>
</evidence>
<dbReference type="Gene3D" id="1.10.1000.11">
    <property type="entry name" value="Arf Nucleotide-binding Site Opener,domain 2"/>
    <property type="match status" value="1"/>
</dbReference>
<dbReference type="SUPFAM" id="SSF50729">
    <property type="entry name" value="PH domain-like"/>
    <property type="match status" value="1"/>
</dbReference>
<keyword evidence="6" id="KW-1185">Reference proteome</keyword>
<evidence type="ECO:0000256" key="1">
    <source>
        <dbReference type="SAM" id="Coils"/>
    </source>
</evidence>
<dbReference type="GO" id="GO:0005085">
    <property type="term" value="F:guanyl-nucleotide exchange factor activity"/>
    <property type="evidence" value="ECO:0007669"/>
    <property type="project" value="InterPro"/>
</dbReference>
<dbReference type="InterPro" id="IPR011993">
    <property type="entry name" value="PH-like_dom_sf"/>
</dbReference>
<dbReference type="FunCoup" id="A9UYT9">
    <property type="interactions" value="153"/>
</dbReference>
<dbReference type="SUPFAM" id="SSF48425">
    <property type="entry name" value="Sec7 domain"/>
    <property type="match status" value="1"/>
</dbReference>
<dbReference type="GeneID" id="5890769"/>
<dbReference type="InParanoid" id="A9UYT9"/>
<dbReference type="CDD" id="cd00171">
    <property type="entry name" value="Sec7"/>
    <property type="match status" value="1"/>
</dbReference>
<feature type="coiled-coil region" evidence="1">
    <location>
        <begin position="385"/>
        <end position="444"/>
    </location>
</feature>
<dbReference type="Proteomes" id="UP000001357">
    <property type="component" value="Unassembled WGS sequence"/>
</dbReference>
<dbReference type="eggNOG" id="KOG0932">
    <property type="taxonomic scope" value="Eukaryota"/>
</dbReference>
<dbReference type="EMBL" id="CH991550">
    <property type="protein sequence ID" value="EDQ89664.1"/>
    <property type="molecule type" value="Genomic_DNA"/>
</dbReference>
<feature type="domain" description="PH" evidence="3">
    <location>
        <begin position="241"/>
        <end position="349"/>
    </location>
</feature>
<dbReference type="Pfam" id="PF01369">
    <property type="entry name" value="Sec7"/>
    <property type="match status" value="1"/>
</dbReference>
<evidence type="ECO:0000256" key="2">
    <source>
        <dbReference type="SAM" id="MobiDB-lite"/>
    </source>
</evidence>
<dbReference type="SMART" id="SM00233">
    <property type="entry name" value="PH"/>
    <property type="match status" value="1"/>
</dbReference>
<evidence type="ECO:0000259" key="3">
    <source>
        <dbReference type="PROSITE" id="PS50003"/>
    </source>
</evidence>
<feature type="region of interest" description="Disordered" evidence="2">
    <location>
        <begin position="470"/>
        <end position="498"/>
    </location>
</feature>
<dbReference type="KEGG" id="mbr:MONBRDRAFT_25239"/>
<dbReference type="PANTHER" id="PTHR10663">
    <property type="entry name" value="GUANYL-NUCLEOTIDE EXCHANGE FACTOR"/>
    <property type="match status" value="1"/>
</dbReference>
<feature type="domain" description="SEC7" evidence="4">
    <location>
        <begin position="9"/>
        <end position="166"/>
    </location>
</feature>
<dbReference type="Pfam" id="PF15410">
    <property type="entry name" value="PH_9"/>
    <property type="match status" value="1"/>
</dbReference>
<gene>
    <name evidence="5" type="ORF">MONBRDRAFT_25239</name>
</gene>
<dbReference type="InterPro" id="IPR035999">
    <property type="entry name" value="Sec7_dom_sf"/>
</dbReference>
<dbReference type="AlphaFoldDB" id="A9UYT9"/>
<protein>
    <recommendedName>
        <fullName evidence="7">SEC7 domain-containing protein</fullName>
    </recommendedName>
</protein>
<dbReference type="RefSeq" id="XP_001745693.1">
    <property type="nucleotide sequence ID" value="XM_001745641.1"/>
</dbReference>
<dbReference type="PANTHER" id="PTHR10663:SF376">
    <property type="entry name" value="PH AND SEC7 DOMAIN-CONTAINING PROTEIN"/>
    <property type="match status" value="1"/>
</dbReference>
<proteinExistence type="predicted"/>
<dbReference type="SMART" id="SM00222">
    <property type="entry name" value="Sec7"/>
    <property type="match status" value="1"/>
</dbReference>
<dbReference type="InterPro" id="IPR023394">
    <property type="entry name" value="Sec7_C_sf"/>
</dbReference>
<reference evidence="5 6" key="1">
    <citation type="journal article" date="2008" name="Nature">
        <title>The genome of the choanoflagellate Monosiga brevicollis and the origin of metazoans.</title>
        <authorList>
            <consortium name="JGI Sequencing"/>
            <person name="King N."/>
            <person name="Westbrook M.J."/>
            <person name="Young S.L."/>
            <person name="Kuo A."/>
            <person name="Abedin M."/>
            <person name="Chapman J."/>
            <person name="Fairclough S."/>
            <person name="Hellsten U."/>
            <person name="Isogai Y."/>
            <person name="Letunic I."/>
            <person name="Marr M."/>
            <person name="Pincus D."/>
            <person name="Putnam N."/>
            <person name="Rokas A."/>
            <person name="Wright K.J."/>
            <person name="Zuzow R."/>
            <person name="Dirks W."/>
            <person name="Good M."/>
            <person name="Goodstein D."/>
            <person name="Lemons D."/>
            <person name="Li W."/>
            <person name="Lyons J.B."/>
            <person name="Morris A."/>
            <person name="Nichols S."/>
            <person name="Richter D.J."/>
            <person name="Salamov A."/>
            <person name="Bork P."/>
            <person name="Lim W.A."/>
            <person name="Manning G."/>
            <person name="Miller W.T."/>
            <person name="McGinnis W."/>
            <person name="Shapiro H."/>
            <person name="Tjian R."/>
            <person name="Grigoriev I.V."/>
            <person name="Rokhsar D."/>
        </authorList>
    </citation>
    <scope>NUCLEOTIDE SEQUENCE [LARGE SCALE GENOMIC DNA]</scope>
    <source>
        <strain evidence="6">MX1 / ATCC 50154</strain>
    </source>
</reference>
<name>A9UYT9_MONBE</name>